<comment type="caution">
    <text evidence="2">The sequence shown here is derived from an EMBL/GenBank/DDBJ whole genome shotgun (WGS) entry which is preliminary data.</text>
</comment>
<accession>A0ABU3WUV7</accession>
<dbReference type="InterPro" id="IPR052186">
    <property type="entry name" value="Hydantoin_racemase-like"/>
</dbReference>
<dbReference type="PANTHER" id="PTHR28047">
    <property type="entry name" value="PROTEIN DCG1"/>
    <property type="match status" value="1"/>
</dbReference>
<sequence>MRILVVNPNTNPATTRMMVEAARSALSALAEEAVVTGVTAASGPGMIVDPEALVAAARPTVLAALAGVEEHRPDAVLVAAFGDPGARTLGDLLPVPVVGIGEAAVLAAAASGRRFAVVTTTGLLAESLDELVRRHCPEKADYAGLFLTDGDPEALAADPHRNVAALGGAVDDAVAAGCEVVVIGGGPLSDAARVLAERTDVQVIEPVPSAVALAVHRVSAAVTATTW</sequence>
<dbReference type="PANTHER" id="PTHR28047:SF5">
    <property type="entry name" value="PROTEIN DCG1"/>
    <property type="match status" value="1"/>
</dbReference>
<gene>
    <name evidence="2" type="ORF">F8M49_20605</name>
</gene>
<evidence type="ECO:0000256" key="1">
    <source>
        <dbReference type="ARBA" id="ARBA00038414"/>
    </source>
</evidence>
<dbReference type="Gene3D" id="3.40.50.12500">
    <property type="match status" value="1"/>
</dbReference>
<name>A0ABU3WUV7_9NOCA</name>
<dbReference type="Pfam" id="PF01177">
    <property type="entry name" value="Asp_Glu_race"/>
    <property type="match status" value="1"/>
</dbReference>
<evidence type="ECO:0008006" key="4">
    <source>
        <dbReference type="Google" id="ProtNLM"/>
    </source>
</evidence>
<organism evidence="2 3">
    <name type="scientific">Rhodococcus zopfii</name>
    <dbReference type="NCBI Taxonomy" id="43772"/>
    <lineage>
        <taxon>Bacteria</taxon>
        <taxon>Bacillati</taxon>
        <taxon>Actinomycetota</taxon>
        <taxon>Actinomycetes</taxon>
        <taxon>Mycobacteriales</taxon>
        <taxon>Nocardiaceae</taxon>
        <taxon>Rhodococcus</taxon>
    </lineage>
</organism>
<reference evidence="2 3" key="1">
    <citation type="submission" date="2019-10" db="EMBL/GenBank/DDBJ databases">
        <title>Draft Genome Assembly of Rhodococcus zopfii DSM44189.</title>
        <authorList>
            <person name="Sutton J.M."/>
            <person name="Akob D.M."/>
            <person name="Bushman T.J."/>
        </authorList>
    </citation>
    <scope>NUCLEOTIDE SEQUENCE [LARGE SCALE GENOMIC DNA]</scope>
    <source>
        <strain evidence="2 3">DSM 44189</strain>
    </source>
</reference>
<evidence type="ECO:0000313" key="2">
    <source>
        <dbReference type="EMBL" id="MDV2477128.1"/>
    </source>
</evidence>
<dbReference type="InterPro" id="IPR015942">
    <property type="entry name" value="Asp/Glu/hydantoin_racemase"/>
</dbReference>
<keyword evidence="3" id="KW-1185">Reference proteome</keyword>
<dbReference type="Proteomes" id="UP001275440">
    <property type="component" value="Unassembled WGS sequence"/>
</dbReference>
<evidence type="ECO:0000313" key="3">
    <source>
        <dbReference type="Proteomes" id="UP001275440"/>
    </source>
</evidence>
<proteinExistence type="inferred from homology"/>
<dbReference type="InterPro" id="IPR053714">
    <property type="entry name" value="Iso_Racemase_Enz_sf"/>
</dbReference>
<comment type="similarity">
    <text evidence="1">Belongs to the HyuE racemase family.</text>
</comment>
<protein>
    <recommendedName>
        <fullName evidence="4">Hydantoin racemase</fullName>
    </recommendedName>
</protein>
<dbReference type="EMBL" id="WBMO01000001">
    <property type="protein sequence ID" value="MDV2477128.1"/>
    <property type="molecule type" value="Genomic_DNA"/>
</dbReference>